<organism evidence="2 3">
    <name type="scientific">Scleroderma citrinum Foug A</name>
    <dbReference type="NCBI Taxonomy" id="1036808"/>
    <lineage>
        <taxon>Eukaryota</taxon>
        <taxon>Fungi</taxon>
        <taxon>Dikarya</taxon>
        <taxon>Basidiomycota</taxon>
        <taxon>Agaricomycotina</taxon>
        <taxon>Agaricomycetes</taxon>
        <taxon>Agaricomycetidae</taxon>
        <taxon>Boletales</taxon>
        <taxon>Sclerodermatineae</taxon>
        <taxon>Sclerodermataceae</taxon>
        <taxon>Scleroderma</taxon>
    </lineage>
</organism>
<sequence>MRLDQSLQKDCIRGSSPTSLSQQNHCIKPLPTRATLVTEETEKAMTAAL</sequence>
<dbReference type="Proteomes" id="UP000053989">
    <property type="component" value="Unassembled WGS sequence"/>
</dbReference>
<gene>
    <name evidence="2" type="ORF">SCLCIDRAFT_34659</name>
</gene>
<reference evidence="3" key="2">
    <citation type="submission" date="2015-01" db="EMBL/GenBank/DDBJ databases">
        <title>Evolutionary Origins and Diversification of the Mycorrhizal Mutualists.</title>
        <authorList>
            <consortium name="DOE Joint Genome Institute"/>
            <consortium name="Mycorrhizal Genomics Consortium"/>
            <person name="Kohler A."/>
            <person name="Kuo A."/>
            <person name="Nagy L.G."/>
            <person name="Floudas D."/>
            <person name="Copeland A."/>
            <person name="Barry K.W."/>
            <person name="Cichocki N."/>
            <person name="Veneault-Fourrey C."/>
            <person name="LaButti K."/>
            <person name="Lindquist E.A."/>
            <person name="Lipzen A."/>
            <person name="Lundell T."/>
            <person name="Morin E."/>
            <person name="Murat C."/>
            <person name="Riley R."/>
            <person name="Ohm R."/>
            <person name="Sun H."/>
            <person name="Tunlid A."/>
            <person name="Henrissat B."/>
            <person name="Grigoriev I.V."/>
            <person name="Hibbett D.S."/>
            <person name="Martin F."/>
        </authorList>
    </citation>
    <scope>NUCLEOTIDE SEQUENCE [LARGE SCALE GENOMIC DNA]</scope>
    <source>
        <strain evidence="3">Foug A</strain>
    </source>
</reference>
<dbReference type="HOGENOM" id="CLU_3143879_0_0_1"/>
<keyword evidence="3" id="KW-1185">Reference proteome</keyword>
<reference evidence="2 3" key="1">
    <citation type="submission" date="2014-04" db="EMBL/GenBank/DDBJ databases">
        <authorList>
            <consortium name="DOE Joint Genome Institute"/>
            <person name="Kuo A."/>
            <person name="Kohler A."/>
            <person name="Nagy L.G."/>
            <person name="Floudas D."/>
            <person name="Copeland A."/>
            <person name="Barry K.W."/>
            <person name="Cichocki N."/>
            <person name="Veneault-Fourrey C."/>
            <person name="LaButti K."/>
            <person name="Lindquist E.A."/>
            <person name="Lipzen A."/>
            <person name="Lundell T."/>
            <person name="Morin E."/>
            <person name="Murat C."/>
            <person name="Sun H."/>
            <person name="Tunlid A."/>
            <person name="Henrissat B."/>
            <person name="Grigoriev I.V."/>
            <person name="Hibbett D.S."/>
            <person name="Martin F."/>
            <person name="Nordberg H.P."/>
            <person name="Cantor M.N."/>
            <person name="Hua S.X."/>
        </authorList>
    </citation>
    <scope>NUCLEOTIDE SEQUENCE [LARGE SCALE GENOMIC DNA]</scope>
    <source>
        <strain evidence="2 3">Foug A</strain>
    </source>
</reference>
<evidence type="ECO:0000313" key="3">
    <source>
        <dbReference type="Proteomes" id="UP000053989"/>
    </source>
</evidence>
<name>A0A0C3D1Z5_9AGAM</name>
<evidence type="ECO:0000313" key="2">
    <source>
        <dbReference type="EMBL" id="KIM50101.1"/>
    </source>
</evidence>
<accession>A0A0C3D1Z5</accession>
<feature type="region of interest" description="Disordered" evidence="1">
    <location>
        <begin position="1"/>
        <end position="26"/>
    </location>
</feature>
<protein>
    <submittedName>
        <fullName evidence="2">Uncharacterized protein</fullName>
    </submittedName>
</protein>
<feature type="compositionally biased region" description="Polar residues" evidence="1">
    <location>
        <begin position="15"/>
        <end position="25"/>
    </location>
</feature>
<dbReference type="EMBL" id="KN822717">
    <property type="protein sequence ID" value="KIM50101.1"/>
    <property type="molecule type" value="Genomic_DNA"/>
</dbReference>
<proteinExistence type="predicted"/>
<evidence type="ECO:0000256" key="1">
    <source>
        <dbReference type="SAM" id="MobiDB-lite"/>
    </source>
</evidence>
<dbReference type="AlphaFoldDB" id="A0A0C3D1Z5"/>
<dbReference type="InParanoid" id="A0A0C3D1Z5"/>